<feature type="region of interest" description="Disordered" evidence="1">
    <location>
        <begin position="208"/>
        <end position="246"/>
    </location>
</feature>
<dbReference type="InterPro" id="IPR036779">
    <property type="entry name" value="LysM_dom_sf"/>
</dbReference>
<feature type="compositionally biased region" description="Acidic residues" evidence="1">
    <location>
        <begin position="146"/>
        <end position="156"/>
    </location>
</feature>
<feature type="region of interest" description="Disordered" evidence="1">
    <location>
        <begin position="136"/>
        <end position="156"/>
    </location>
</feature>
<dbReference type="Pfam" id="PF20918">
    <property type="entry name" value="SPOCS_spoVID-N"/>
    <property type="match status" value="1"/>
</dbReference>
<dbReference type="PROSITE" id="PS51782">
    <property type="entry name" value="LYSM"/>
    <property type="match status" value="1"/>
</dbReference>
<dbReference type="Proteomes" id="UP000831537">
    <property type="component" value="Chromosome"/>
</dbReference>
<organism evidence="3 4">
    <name type="scientific">Gracilibacillus salinarum</name>
    <dbReference type="NCBI Taxonomy" id="2932255"/>
    <lineage>
        <taxon>Bacteria</taxon>
        <taxon>Bacillati</taxon>
        <taxon>Bacillota</taxon>
        <taxon>Bacilli</taxon>
        <taxon>Bacillales</taxon>
        <taxon>Bacillaceae</taxon>
        <taxon>Gracilibacillus</taxon>
    </lineage>
</organism>
<name>A0ABY4GPR1_9BACI</name>
<gene>
    <name evidence="3" type="ORF">MUN87_04570</name>
</gene>
<feature type="compositionally biased region" description="Basic and acidic residues" evidence="1">
    <location>
        <begin position="232"/>
        <end position="246"/>
    </location>
</feature>
<reference evidence="3 4" key="1">
    <citation type="submission" date="2022-04" db="EMBL/GenBank/DDBJ databases">
        <title>Gracilibacillus sp. isolated from saltern.</title>
        <authorList>
            <person name="Won M."/>
            <person name="Lee C.-M."/>
            <person name="Woen H.-Y."/>
            <person name="Kwon S.-W."/>
        </authorList>
    </citation>
    <scope>NUCLEOTIDE SEQUENCE [LARGE SCALE GENOMIC DNA]</scope>
    <source>
        <strain evidence="3 4">SSPM10-3</strain>
    </source>
</reference>
<evidence type="ECO:0000256" key="1">
    <source>
        <dbReference type="SAM" id="MobiDB-lite"/>
    </source>
</evidence>
<dbReference type="InterPro" id="IPR018392">
    <property type="entry name" value="LysM"/>
</dbReference>
<evidence type="ECO:0000313" key="3">
    <source>
        <dbReference type="EMBL" id="UOQ86176.1"/>
    </source>
</evidence>
<dbReference type="CDD" id="cd00118">
    <property type="entry name" value="LysM"/>
    <property type="match status" value="1"/>
</dbReference>
<feature type="domain" description="LysM" evidence="2">
    <location>
        <begin position="271"/>
        <end position="314"/>
    </location>
</feature>
<evidence type="ECO:0000259" key="2">
    <source>
        <dbReference type="PROSITE" id="PS51782"/>
    </source>
</evidence>
<sequence length="320" mass="37183">MQEAFTFNIHEVVAFENEQQIKEMLGIGLEPVISMEELGNTLSIRGVMELKGEYIKSDTPDLRVEEPLNGNYVERVESLSDEMNEFFHKFLIDVSVPLDRIASLDDVLIEVDHFDYNLDAVNKMTIEATLAIHGLQEPQPDRAKEEEESEYTEETELPAFEENRFDEQTEDNEETFHLEMDEEDLDTTNEEYEEEKVVPITSVRAMQENEAQDTEERQNQEEDISAEEELAEAEKEEDKLHVKARNESQDETSYLLNVFADEEASSYTRLKLYIVQPDDQMHTIAERYQLSSKHIMRVNRLEDEDVSAGQLIYIPIPSEE</sequence>
<feature type="compositionally biased region" description="Acidic residues" evidence="1">
    <location>
        <begin position="221"/>
        <end position="231"/>
    </location>
</feature>
<accession>A0ABY4GPR1</accession>
<dbReference type="Pfam" id="PF01476">
    <property type="entry name" value="LysM"/>
    <property type="match status" value="1"/>
</dbReference>
<dbReference type="RefSeq" id="WP_244746497.1">
    <property type="nucleotide sequence ID" value="NZ_CP095071.1"/>
</dbReference>
<protein>
    <submittedName>
        <fullName evidence="3">LysM peptidoglycan-binding domain-containing protein</fullName>
    </submittedName>
</protein>
<evidence type="ECO:0000313" key="4">
    <source>
        <dbReference type="Proteomes" id="UP000831537"/>
    </source>
</evidence>
<dbReference type="InterPro" id="IPR048862">
    <property type="entry name" value="SPOCS_spoVID_N"/>
</dbReference>
<dbReference type="SUPFAM" id="SSF54106">
    <property type="entry name" value="LysM domain"/>
    <property type="match status" value="1"/>
</dbReference>
<dbReference type="EMBL" id="CP095071">
    <property type="protein sequence ID" value="UOQ86176.1"/>
    <property type="molecule type" value="Genomic_DNA"/>
</dbReference>
<proteinExistence type="predicted"/>
<keyword evidence="4" id="KW-1185">Reference proteome</keyword>
<dbReference type="Gene3D" id="3.10.350.10">
    <property type="entry name" value="LysM domain"/>
    <property type="match status" value="1"/>
</dbReference>